<keyword evidence="5" id="KW-1015">Disulfide bond</keyword>
<comment type="subcellular location">
    <subcellularLocation>
        <location evidence="1">Secreted</location>
    </subcellularLocation>
</comment>
<sequence>MGGQIVMAGPANGNKLFFNDIFIRELNKDEQKENEKFEKDMKAHNEAVEKADHNGGTEAKLLVDAYEVPSFCRDLEQVDLGDCFALGGKLYKDNKKVRDLSEKEKKQVEEYLKKLEKYYDDVYAKSDEDFDWEKVIAGEPKGPQLCN</sequence>
<dbReference type="AlphaFoldDB" id="A0A0B2V7F9"/>
<comment type="caution">
    <text evidence="8">The sequence shown here is derived from an EMBL/GenBank/DDBJ whole genome shotgun (WGS) entry which is preliminary data.</text>
</comment>
<protein>
    <submittedName>
        <fullName evidence="8">Aspartyl protease inhibitor</fullName>
    </submittedName>
</protein>
<evidence type="ECO:0000256" key="2">
    <source>
        <dbReference type="ARBA" id="ARBA00008019"/>
    </source>
</evidence>
<reference evidence="8 9" key="1">
    <citation type="submission" date="2014-11" db="EMBL/GenBank/DDBJ databases">
        <title>Genetic blueprint of the zoonotic pathogen Toxocara canis.</title>
        <authorList>
            <person name="Zhu X.-Q."/>
            <person name="Korhonen P.K."/>
            <person name="Cai H."/>
            <person name="Young N.D."/>
            <person name="Nejsum P."/>
            <person name="von Samson-Himmelstjerna G."/>
            <person name="Boag P.R."/>
            <person name="Tan P."/>
            <person name="Li Q."/>
            <person name="Min J."/>
            <person name="Yang Y."/>
            <person name="Wang X."/>
            <person name="Fang X."/>
            <person name="Hall R.S."/>
            <person name="Hofmann A."/>
            <person name="Sternberg P.W."/>
            <person name="Jex A.R."/>
            <person name="Gasser R.B."/>
        </authorList>
    </citation>
    <scope>NUCLEOTIDE SEQUENCE [LARGE SCALE GENOMIC DNA]</scope>
    <source>
        <strain evidence="8">PN_DK_2014</strain>
    </source>
</reference>
<comment type="similarity">
    <text evidence="2">Belongs to the protease inhibitor I33 family.</text>
</comment>
<proteinExistence type="inferred from homology"/>
<dbReference type="SUPFAM" id="SSF55149">
    <property type="entry name" value="Pepsin inhibitor-3"/>
    <property type="match status" value="1"/>
</dbReference>
<keyword evidence="6" id="KW-0175">Coiled coil</keyword>
<accession>A0A0B2V7F9</accession>
<evidence type="ECO:0000313" key="8">
    <source>
        <dbReference type="EMBL" id="KHN79361.1"/>
    </source>
</evidence>
<name>A0A0B2V7F9_TOXCA</name>
<dbReference type="PANTHER" id="PTHR37969:SF4">
    <property type="entry name" value="PEPSIN INHIBITOR-3-LIKE REPEATED DOMAIN-CONTAINING PROTEIN"/>
    <property type="match status" value="1"/>
</dbReference>
<evidence type="ECO:0000256" key="5">
    <source>
        <dbReference type="ARBA" id="ARBA00023157"/>
    </source>
</evidence>
<evidence type="ECO:0000313" key="9">
    <source>
        <dbReference type="Proteomes" id="UP000031036"/>
    </source>
</evidence>
<feature type="coiled-coil region" evidence="6">
    <location>
        <begin position="27"/>
        <end position="54"/>
    </location>
</feature>
<dbReference type="Pfam" id="PF06394">
    <property type="entry name" value="Pepsin-I3"/>
    <property type="match status" value="1"/>
</dbReference>
<evidence type="ECO:0000256" key="1">
    <source>
        <dbReference type="ARBA" id="ARBA00004613"/>
    </source>
</evidence>
<evidence type="ECO:0000256" key="4">
    <source>
        <dbReference type="ARBA" id="ARBA00022729"/>
    </source>
</evidence>
<keyword evidence="9" id="KW-1185">Reference proteome</keyword>
<feature type="domain" description="Pepsin inhibitor-3-like repeated" evidence="7">
    <location>
        <begin position="12"/>
        <end position="49"/>
    </location>
</feature>
<keyword evidence="3" id="KW-0964">Secreted</keyword>
<dbReference type="Gene3D" id="3.30.1120.50">
    <property type="entry name" value="Pepsin inhibitor-3"/>
    <property type="match status" value="2"/>
</dbReference>
<dbReference type="InterPro" id="IPR010480">
    <property type="entry name" value="Pepsin-I3"/>
</dbReference>
<dbReference type="PANTHER" id="PTHR37969">
    <property type="entry name" value="PROTEIN CBG07421-RELATED"/>
    <property type="match status" value="1"/>
</dbReference>
<dbReference type="InterPro" id="IPR038412">
    <property type="entry name" value="Pepsin-I3_sf"/>
</dbReference>
<dbReference type="Proteomes" id="UP000031036">
    <property type="component" value="Unassembled WGS sequence"/>
</dbReference>
<dbReference type="InterPro" id="IPR051901">
    <property type="entry name" value="Protease_Inhibitor_I33"/>
</dbReference>
<gene>
    <name evidence="8" type="primary">API</name>
    <name evidence="8" type="ORF">Tcan_18892</name>
</gene>
<dbReference type="EMBL" id="JPKZ01001926">
    <property type="protein sequence ID" value="KHN79361.1"/>
    <property type="molecule type" value="Genomic_DNA"/>
</dbReference>
<evidence type="ECO:0000256" key="6">
    <source>
        <dbReference type="SAM" id="Coils"/>
    </source>
</evidence>
<organism evidence="8 9">
    <name type="scientific">Toxocara canis</name>
    <name type="common">Canine roundworm</name>
    <dbReference type="NCBI Taxonomy" id="6265"/>
    <lineage>
        <taxon>Eukaryota</taxon>
        <taxon>Metazoa</taxon>
        <taxon>Ecdysozoa</taxon>
        <taxon>Nematoda</taxon>
        <taxon>Chromadorea</taxon>
        <taxon>Rhabditida</taxon>
        <taxon>Spirurina</taxon>
        <taxon>Ascaridomorpha</taxon>
        <taxon>Ascaridoidea</taxon>
        <taxon>Toxocaridae</taxon>
        <taxon>Toxocara</taxon>
    </lineage>
</organism>
<dbReference type="GO" id="GO:0005576">
    <property type="term" value="C:extracellular region"/>
    <property type="evidence" value="ECO:0007669"/>
    <property type="project" value="UniProtKB-SubCell"/>
</dbReference>
<feature type="coiled-coil region" evidence="6">
    <location>
        <begin position="94"/>
        <end position="121"/>
    </location>
</feature>
<evidence type="ECO:0000256" key="3">
    <source>
        <dbReference type="ARBA" id="ARBA00022525"/>
    </source>
</evidence>
<evidence type="ECO:0000259" key="7">
    <source>
        <dbReference type="Pfam" id="PF06394"/>
    </source>
</evidence>
<keyword evidence="4" id="KW-0732">Signal</keyword>